<protein>
    <submittedName>
        <fullName evidence="10">NADH-quinone oxidoreductase subunit NuoE</fullName>
    </submittedName>
</protein>
<evidence type="ECO:0000256" key="5">
    <source>
        <dbReference type="ARBA" id="ARBA00023004"/>
    </source>
</evidence>
<evidence type="ECO:0000256" key="7">
    <source>
        <dbReference type="ARBA" id="ARBA00023027"/>
    </source>
</evidence>
<evidence type="ECO:0000256" key="4">
    <source>
        <dbReference type="ARBA" id="ARBA00022967"/>
    </source>
</evidence>
<sequence>MKYPPEIQERFEAAVAKYPHKQAALLTCLWIAQEVDGFVSTEAMEYIANLLEIPASHVYSVIGFYSMYQTEPIGKHHIQVCHTLSCALAGAEPLIEHMQKKLGIQAGETTPDRQFTLTRVECLASCGTGPMCQINREYHENLTPEKFDALIDSLKKEAP</sequence>
<dbReference type="GO" id="GO:0031090">
    <property type="term" value="C:organelle membrane"/>
    <property type="evidence" value="ECO:0007669"/>
    <property type="project" value="UniProtKB-ARBA"/>
</dbReference>
<dbReference type="Gene3D" id="1.10.10.1590">
    <property type="entry name" value="NADH-quinone oxidoreductase subunit E"/>
    <property type="match status" value="1"/>
</dbReference>
<dbReference type="GO" id="GO:0022804">
    <property type="term" value="F:active transmembrane transporter activity"/>
    <property type="evidence" value="ECO:0007669"/>
    <property type="project" value="UniProtKB-ARBA"/>
</dbReference>
<evidence type="ECO:0000256" key="9">
    <source>
        <dbReference type="PIRSR" id="PIRSR000216-1"/>
    </source>
</evidence>
<evidence type="ECO:0000313" key="10">
    <source>
        <dbReference type="EMBL" id="PIW17355.1"/>
    </source>
</evidence>
<proteinExistence type="inferred from homology"/>
<dbReference type="NCBIfam" id="TIGR01958">
    <property type="entry name" value="nuoE_fam"/>
    <property type="match status" value="1"/>
</dbReference>
<dbReference type="GO" id="GO:0046872">
    <property type="term" value="F:metal ion binding"/>
    <property type="evidence" value="ECO:0007669"/>
    <property type="project" value="UniProtKB-KW"/>
</dbReference>
<keyword evidence="3 9" id="KW-0479">Metal-binding</keyword>
<evidence type="ECO:0000256" key="1">
    <source>
        <dbReference type="ARBA" id="ARBA00010643"/>
    </source>
</evidence>
<dbReference type="Proteomes" id="UP000231019">
    <property type="component" value="Unassembled WGS sequence"/>
</dbReference>
<dbReference type="PANTHER" id="PTHR10371:SF3">
    <property type="entry name" value="NADH DEHYDROGENASE [UBIQUINONE] FLAVOPROTEIN 2, MITOCHONDRIAL"/>
    <property type="match status" value="1"/>
</dbReference>
<evidence type="ECO:0000256" key="6">
    <source>
        <dbReference type="ARBA" id="ARBA00023014"/>
    </source>
</evidence>
<dbReference type="PIRSF" id="PIRSF000216">
    <property type="entry name" value="NADH_DH_24kDa"/>
    <property type="match status" value="1"/>
</dbReference>
<dbReference type="GO" id="GO:0031967">
    <property type="term" value="C:organelle envelope"/>
    <property type="evidence" value="ECO:0007669"/>
    <property type="project" value="UniProtKB-ARBA"/>
</dbReference>
<accession>A0A2M7G5W4</accession>
<dbReference type="PANTHER" id="PTHR10371">
    <property type="entry name" value="NADH DEHYDROGENASE UBIQUINONE FLAVOPROTEIN 2, MITOCHONDRIAL"/>
    <property type="match status" value="1"/>
</dbReference>
<dbReference type="FunFam" id="3.40.30.10:FF:000022">
    <property type="entry name" value="NADH dehydrogenase flavoprotein 2, mitochondrial"/>
    <property type="match status" value="1"/>
</dbReference>
<keyword evidence="7" id="KW-0520">NAD</keyword>
<dbReference type="Pfam" id="PF01257">
    <property type="entry name" value="2Fe-2S_thioredx"/>
    <property type="match status" value="1"/>
</dbReference>
<keyword evidence="6 9" id="KW-0411">Iron-sulfur</keyword>
<dbReference type="GO" id="GO:1902494">
    <property type="term" value="C:catalytic complex"/>
    <property type="evidence" value="ECO:0007669"/>
    <property type="project" value="UniProtKB-ARBA"/>
</dbReference>
<dbReference type="SUPFAM" id="SSF52833">
    <property type="entry name" value="Thioredoxin-like"/>
    <property type="match status" value="1"/>
</dbReference>
<dbReference type="InterPro" id="IPR002023">
    <property type="entry name" value="NuoE-like"/>
</dbReference>
<reference evidence="10 11" key="1">
    <citation type="submission" date="2017-09" db="EMBL/GenBank/DDBJ databases">
        <title>Depth-based differentiation of microbial function through sediment-hosted aquifers and enrichment of novel symbionts in the deep terrestrial subsurface.</title>
        <authorList>
            <person name="Probst A.J."/>
            <person name="Ladd B."/>
            <person name="Jarett J.K."/>
            <person name="Geller-Mcgrath D.E."/>
            <person name="Sieber C.M."/>
            <person name="Emerson J.B."/>
            <person name="Anantharaman K."/>
            <person name="Thomas B.C."/>
            <person name="Malmstrom R."/>
            <person name="Stieglmeier M."/>
            <person name="Klingl A."/>
            <person name="Woyke T."/>
            <person name="Ryan C.M."/>
            <person name="Banfield J.F."/>
        </authorList>
    </citation>
    <scope>NUCLEOTIDE SEQUENCE [LARGE SCALE GENOMIC DNA]</scope>
    <source>
        <strain evidence="10">CG17_big_fil_post_rev_8_21_14_2_50_48_46</strain>
    </source>
</reference>
<dbReference type="NCBIfam" id="NF005722">
    <property type="entry name" value="PRK07539.1-2"/>
    <property type="match status" value="1"/>
</dbReference>
<dbReference type="GO" id="GO:0051537">
    <property type="term" value="F:2 iron, 2 sulfur cluster binding"/>
    <property type="evidence" value="ECO:0007669"/>
    <property type="project" value="UniProtKB-KW"/>
</dbReference>
<dbReference type="GO" id="GO:0003954">
    <property type="term" value="F:NADH dehydrogenase activity"/>
    <property type="evidence" value="ECO:0007669"/>
    <property type="project" value="TreeGrafter"/>
</dbReference>
<dbReference type="AlphaFoldDB" id="A0A2M7G5W4"/>
<dbReference type="PROSITE" id="PS01099">
    <property type="entry name" value="COMPLEX1_24K"/>
    <property type="match status" value="1"/>
</dbReference>
<comment type="caution">
    <text evidence="10">The sequence shown here is derived from an EMBL/GenBank/DDBJ whole genome shotgun (WGS) entry which is preliminary data.</text>
</comment>
<dbReference type="GO" id="GO:0008324">
    <property type="term" value="F:monoatomic cation transmembrane transporter activity"/>
    <property type="evidence" value="ECO:0007669"/>
    <property type="project" value="UniProtKB-ARBA"/>
</dbReference>
<dbReference type="GO" id="GO:0098796">
    <property type="term" value="C:membrane protein complex"/>
    <property type="evidence" value="ECO:0007669"/>
    <property type="project" value="UniProtKB-ARBA"/>
</dbReference>
<dbReference type="FunFam" id="1.10.10.1590:FF:000001">
    <property type="entry name" value="NADH-quinone oxidoreductase subunit E"/>
    <property type="match status" value="1"/>
</dbReference>
<evidence type="ECO:0000313" key="11">
    <source>
        <dbReference type="Proteomes" id="UP000231019"/>
    </source>
</evidence>
<evidence type="ECO:0000256" key="8">
    <source>
        <dbReference type="ARBA" id="ARBA00034078"/>
    </source>
</evidence>
<name>A0A2M7G5W4_9BACT</name>
<comment type="cofactor">
    <cofactor evidence="9">
        <name>[2Fe-2S] cluster</name>
        <dbReference type="ChEBI" id="CHEBI:190135"/>
    </cofactor>
    <text evidence="9">Binds 1 [2Fe-2S] cluster.</text>
</comment>
<keyword evidence="2 9" id="KW-0001">2Fe-2S</keyword>
<gene>
    <name evidence="10" type="ORF">COW36_09270</name>
</gene>
<organism evidence="10 11">
    <name type="scientific">bacterium (Candidatus Blackallbacteria) CG17_big_fil_post_rev_8_21_14_2_50_48_46</name>
    <dbReference type="NCBI Taxonomy" id="2014261"/>
    <lineage>
        <taxon>Bacteria</taxon>
        <taxon>Candidatus Blackallbacteria</taxon>
    </lineage>
</organism>
<feature type="binding site" evidence="9">
    <location>
        <position position="86"/>
    </location>
    <ligand>
        <name>[2Fe-2S] cluster</name>
        <dbReference type="ChEBI" id="CHEBI:190135"/>
    </ligand>
</feature>
<dbReference type="CDD" id="cd03064">
    <property type="entry name" value="TRX_Fd_NuoE"/>
    <property type="match status" value="1"/>
</dbReference>
<evidence type="ECO:0000256" key="3">
    <source>
        <dbReference type="ARBA" id="ARBA00022723"/>
    </source>
</evidence>
<keyword evidence="4" id="KW-1278">Translocase</keyword>
<dbReference type="Gene3D" id="3.40.30.10">
    <property type="entry name" value="Glutaredoxin"/>
    <property type="match status" value="1"/>
</dbReference>
<dbReference type="InterPro" id="IPR036249">
    <property type="entry name" value="Thioredoxin-like_sf"/>
</dbReference>
<dbReference type="EMBL" id="PFFQ01000024">
    <property type="protein sequence ID" value="PIW17355.1"/>
    <property type="molecule type" value="Genomic_DNA"/>
</dbReference>
<comment type="similarity">
    <text evidence="1">Belongs to the complex I 24 kDa subunit family.</text>
</comment>
<feature type="binding site" evidence="9">
    <location>
        <position position="81"/>
    </location>
    <ligand>
        <name>[2Fe-2S] cluster</name>
        <dbReference type="ChEBI" id="CHEBI:190135"/>
    </ligand>
</feature>
<evidence type="ECO:0000256" key="2">
    <source>
        <dbReference type="ARBA" id="ARBA00022714"/>
    </source>
</evidence>
<dbReference type="GO" id="GO:0098662">
    <property type="term" value="P:inorganic cation transmembrane transport"/>
    <property type="evidence" value="ECO:0007669"/>
    <property type="project" value="UniProtKB-ARBA"/>
</dbReference>
<keyword evidence="5 9" id="KW-0408">Iron</keyword>
<dbReference type="InterPro" id="IPR042128">
    <property type="entry name" value="NuoE_dom"/>
</dbReference>
<feature type="binding site" evidence="9">
    <location>
        <position position="126"/>
    </location>
    <ligand>
        <name>[2Fe-2S] cluster</name>
        <dbReference type="ChEBI" id="CHEBI:190135"/>
    </ligand>
</feature>
<comment type="cofactor">
    <cofactor evidence="8">
        <name>[2Fe-2S] cluster</name>
        <dbReference type="ChEBI" id="CHEBI:190135"/>
    </cofactor>
</comment>
<dbReference type="InterPro" id="IPR041921">
    <property type="entry name" value="NuoE_N"/>
</dbReference>
<feature type="binding site" evidence="9">
    <location>
        <position position="122"/>
    </location>
    <ligand>
        <name>[2Fe-2S] cluster</name>
        <dbReference type="ChEBI" id="CHEBI:190135"/>
    </ligand>
</feature>
<dbReference type="GO" id="GO:0022890">
    <property type="term" value="F:inorganic cation transmembrane transporter activity"/>
    <property type="evidence" value="ECO:0007669"/>
    <property type="project" value="UniProtKB-ARBA"/>
</dbReference>